<feature type="signal peptide" evidence="2">
    <location>
        <begin position="1"/>
        <end position="23"/>
    </location>
</feature>
<protein>
    <submittedName>
        <fullName evidence="4">Coagulation</fullName>
    </submittedName>
</protein>
<dbReference type="PANTHER" id="PTHR11306">
    <property type="entry name" value="NIEMANN PICK TYPE C2 PROTEIN NPC2-RELATED"/>
    <property type="match status" value="1"/>
</dbReference>
<evidence type="ECO:0000259" key="3">
    <source>
        <dbReference type="SMART" id="SM00737"/>
    </source>
</evidence>
<evidence type="ECO:0000256" key="2">
    <source>
        <dbReference type="SAM" id="SignalP"/>
    </source>
</evidence>
<evidence type="ECO:0000256" key="1">
    <source>
        <dbReference type="ARBA" id="ARBA00006370"/>
    </source>
</evidence>
<evidence type="ECO:0000313" key="5">
    <source>
        <dbReference type="Proteomes" id="UP001307889"/>
    </source>
</evidence>
<dbReference type="Gene3D" id="2.60.40.770">
    <property type="match status" value="1"/>
</dbReference>
<dbReference type="Pfam" id="PF02221">
    <property type="entry name" value="E1_DerP2_DerF2"/>
    <property type="match status" value="1"/>
</dbReference>
<dbReference type="InterPro" id="IPR039670">
    <property type="entry name" value="NPC2-like"/>
</dbReference>
<reference evidence="4 5" key="1">
    <citation type="submission" date="2023-09" db="EMBL/GenBank/DDBJ databases">
        <title>Nesidiocoris tenuis whole genome shotgun sequence.</title>
        <authorList>
            <person name="Shibata T."/>
            <person name="Shimoda M."/>
            <person name="Kobayashi T."/>
            <person name="Uehara T."/>
        </authorList>
    </citation>
    <scope>NUCLEOTIDE SEQUENCE [LARGE SCALE GENOMIC DNA]</scope>
    <source>
        <strain evidence="4 5">Japan</strain>
    </source>
</reference>
<dbReference type="SUPFAM" id="SSF81296">
    <property type="entry name" value="E set domains"/>
    <property type="match status" value="1"/>
</dbReference>
<gene>
    <name evidence="4" type="ORF">NTJ_06204</name>
</gene>
<dbReference type="InterPro" id="IPR003172">
    <property type="entry name" value="ML_dom"/>
</dbReference>
<keyword evidence="2" id="KW-0732">Signal</keyword>
<keyword evidence="5" id="KW-1185">Reference proteome</keyword>
<feature type="chain" id="PRO_5046765974" evidence="2">
    <location>
        <begin position="24"/>
        <end position="161"/>
    </location>
</feature>
<evidence type="ECO:0000313" key="4">
    <source>
        <dbReference type="EMBL" id="BES93393.1"/>
    </source>
</evidence>
<comment type="similarity">
    <text evidence="1">Belongs to the NPC2 family.</text>
</comment>
<proteinExistence type="inferred from homology"/>
<name>A0ABN7AMV2_9HEMI</name>
<dbReference type="InterPro" id="IPR014756">
    <property type="entry name" value="Ig_E-set"/>
</dbReference>
<dbReference type="Proteomes" id="UP001307889">
    <property type="component" value="Chromosome 4"/>
</dbReference>
<dbReference type="PANTHER" id="PTHR11306:SF55">
    <property type="entry name" value="GEO08227P1-RELATED"/>
    <property type="match status" value="1"/>
</dbReference>
<feature type="domain" description="MD-2-related lipid-recognition" evidence="3">
    <location>
        <begin position="29"/>
        <end position="158"/>
    </location>
</feature>
<dbReference type="SMART" id="SM00737">
    <property type="entry name" value="ML"/>
    <property type="match status" value="1"/>
</dbReference>
<accession>A0ABN7AMV2</accession>
<dbReference type="EMBL" id="AP028912">
    <property type="protein sequence ID" value="BES93393.1"/>
    <property type="molecule type" value="Genomic_DNA"/>
</dbReference>
<organism evidence="4 5">
    <name type="scientific">Nesidiocoris tenuis</name>
    <dbReference type="NCBI Taxonomy" id="355587"/>
    <lineage>
        <taxon>Eukaryota</taxon>
        <taxon>Metazoa</taxon>
        <taxon>Ecdysozoa</taxon>
        <taxon>Arthropoda</taxon>
        <taxon>Hexapoda</taxon>
        <taxon>Insecta</taxon>
        <taxon>Pterygota</taxon>
        <taxon>Neoptera</taxon>
        <taxon>Paraneoptera</taxon>
        <taxon>Hemiptera</taxon>
        <taxon>Heteroptera</taxon>
        <taxon>Panheteroptera</taxon>
        <taxon>Cimicomorpha</taxon>
        <taxon>Miridae</taxon>
        <taxon>Dicyphina</taxon>
        <taxon>Nesidiocoris</taxon>
    </lineage>
</organism>
<sequence>MSAANAFLLCALALVLVAGLAVSETLSNYNYCDSTGKDECEITNVQVIPCPEALTGEPCKVKRGTSATLSFDFTPHWASSGPLKTRAYWAHILDLPFVGMDTDACKYTSCPYVDGQKNSYNFTLELAKQYIAQRYDIKFRIWEEEAEPRKECCLLFKLKLL</sequence>